<accession>A0AAJ1WVS4</accession>
<dbReference type="Pfam" id="PF01734">
    <property type="entry name" value="Patatin"/>
    <property type="match status" value="1"/>
</dbReference>
<organism evidence="3 4">
    <name type="scientific">Methylobacterium brachiatum</name>
    <dbReference type="NCBI Taxonomy" id="269660"/>
    <lineage>
        <taxon>Bacteria</taxon>
        <taxon>Pseudomonadati</taxon>
        <taxon>Pseudomonadota</taxon>
        <taxon>Alphaproteobacteria</taxon>
        <taxon>Hyphomicrobiales</taxon>
        <taxon>Methylobacteriaceae</taxon>
        <taxon>Methylobacterium</taxon>
    </lineage>
</organism>
<feature type="domain" description="PNPLA" evidence="2">
    <location>
        <begin position="29"/>
        <end position="79"/>
    </location>
</feature>
<evidence type="ECO:0000313" key="3">
    <source>
        <dbReference type="EMBL" id="MDQ0542520.1"/>
    </source>
</evidence>
<name>A0AAJ1WVS4_9HYPH</name>
<proteinExistence type="predicted"/>
<sequence length="86" mass="8838">MDGFSPKGAAPRPAEDFLGARKLEPGIGLCLSGGGFRAMLFHVGALTRLNEAGILPELDRVASVSGGSVAAGALAVGWARLRFDEN</sequence>
<evidence type="ECO:0000313" key="4">
    <source>
        <dbReference type="Proteomes" id="UP001223420"/>
    </source>
</evidence>
<dbReference type="InterPro" id="IPR002641">
    <property type="entry name" value="PNPLA_dom"/>
</dbReference>
<dbReference type="Gene3D" id="3.40.1090.10">
    <property type="entry name" value="Cytosolic phospholipase A2 catalytic domain"/>
    <property type="match status" value="1"/>
</dbReference>
<keyword evidence="1" id="KW-0443">Lipid metabolism</keyword>
<dbReference type="RefSeq" id="WP_230365817.1">
    <property type="nucleotide sequence ID" value="NZ_JAJALK010000003.1"/>
</dbReference>
<reference evidence="3" key="1">
    <citation type="submission" date="2023-07" db="EMBL/GenBank/DDBJ databases">
        <title>Genomic Encyclopedia of Type Strains, Phase IV (KMG-IV): sequencing the most valuable type-strain genomes for metagenomic binning, comparative biology and taxonomic classification.</title>
        <authorList>
            <person name="Goeker M."/>
        </authorList>
    </citation>
    <scope>NUCLEOTIDE SEQUENCE</scope>
    <source>
        <strain evidence="3">DSM 19569</strain>
    </source>
</reference>
<dbReference type="SUPFAM" id="SSF52151">
    <property type="entry name" value="FabD/lysophospholipase-like"/>
    <property type="match status" value="1"/>
</dbReference>
<comment type="caution">
    <text evidence="3">The sequence shown here is derived from an EMBL/GenBank/DDBJ whole genome shotgun (WGS) entry which is preliminary data.</text>
</comment>
<evidence type="ECO:0000259" key="2">
    <source>
        <dbReference type="Pfam" id="PF01734"/>
    </source>
</evidence>
<dbReference type="Proteomes" id="UP001223420">
    <property type="component" value="Unassembled WGS sequence"/>
</dbReference>
<gene>
    <name evidence="3" type="ORF">QO001_001438</name>
</gene>
<dbReference type="GO" id="GO:0006629">
    <property type="term" value="P:lipid metabolic process"/>
    <property type="evidence" value="ECO:0007669"/>
    <property type="project" value="UniProtKB-KW"/>
</dbReference>
<dbReference type="InterPro" id="IPR016035">
    <property type="entry name" value="Acyl_Trfase/lysoPLipase"/>
</dbReference>
<evidence type="ECO:0000256" key="1">
    <source>
        <dbReference type="ARBA" id="ARBA00023098"/>
    </source>
</evidence>
<protein>
    <submittedName>
        <fullName evidence="3">Acylesterase/phospholipase RssA</fullName>
    </submittedName>
</protein>
<dbReference type="AlphaFoldDB" id="A0AAJ1WVS4"/>
<dbReference type="EMBL" id="JAUSWL010000002">
    <property type="protein sequence ID" value="MDQ0542520.1"/>
    <property type="molecule type" value="Genomic_DNA"/>
</dbReference>